<protein>
    <submittedName>
        <fullName evidence="3">Antitoxin</fullName>
    </submittedName>
</protein>
<comment type="similarity">
    <text evidence="1">Belongs to the RelB/DinJ antitoxin family.</text>
</comment>
<dbReference type="PIRSF" id="PIRSF003108">
    <property type="entry name" value="DinJ"/>
    <property type="match status" value="1"/>
</dbReference>
<reference evidence="3 4" key="1">
    <citation type="submission" date="2019-11" db="EMBL/GenBank/DDBJ databases">
        <title>Comparative genomics of hydrocarbon-degrading Desulfosarcina strains.</title>
        <authorList>
            <person name="Watanabe M."/>
            <person name="Kojima H."/>
            <person name="Fukui M."/>
        </authorList>
    </citation>
    <scope>NUCLEOTIDE SEQUENCE [LARGE SCALE GENOMIC DNA]</scope>
    <source>
        <strain evidence="3 4">28bB2T</strain>
    </source>
</reference>
<dbReference type="GO" id="GO:0006351">
    <property type="term" value="P:DNA-templated transcription"/>
    <property type="evidence" value="ECO:0007669"/>
    <property type="project" value="TreeGrafter"/>
</dbReference>
<dbReference type="KEGG" id="dov:DSCO28_32730"/>
<dbReference type="Gene3D" id="1.10.1220.10">
    <property type="entry name" value="Met repressor-like"/>
    <property type="match status" value="1"/>
</dbReference>
<evidence type="ECO:0000256" key="1">
    <source>
        <dbReference type="ARBA" id="ARBA00010562"/>
    </source>
</evidence>
<dbReference type="Proteomes" id="UP000425960">
    <property type="component" value="Chromosome"/>
</dbReference>
<gene>
    <name evidence="3" type="ORF">DSCO28_32730</name>
</gene>
<dbReference type="GO" id="GO:0000987">
    <property type="term" value="F:cis-regulatory region sequence-specific DNA binding"/>
    <property type="evidence" value="ECO:0007669"/>
    <property type="project" value="InterPro"/>
</dbReference>
<dbReference type="GO" id="GO:0006355">
    <property type="term" value="P:regulation of DNA-templated transcription"/>
    <property type="evidence" value="ECO:0007669"/>
    <property type="project" value="InterPro"/>
</dbReference>
<dbReference type="PANTHER" id="PTHR38781">
    <property type="entry name" value="ANTITOXIN DINJ-RELATED"/>
    <property type="match status" value="1"/>
</dbReference>
<sequence>MGKTSTIRARIEPDLKGKAEHIFKQLGLTTTQAITLFYKQVELKKGLPFDVAIPNEITRKTFSDTDAGRDLIICSDTDDMFKKLGI</sequence>
<evidence type="ECO:0000313" key="3">
    <source>
        <dbReference type="EMBL" id="BBO82707.1"/>
    </source>
</evidence>
<dbReference type="GO" id="GO:0015643">
    <property type="term" value="F:toxic substance binding"/>
    <property type="evidence" value="ECO:0007669"/>
    <property type="project" value="InterPro"/>
</dbReference>
<dbReference type="GO" id="GO:0044010">
    <property type="term" value="P:single-species biofilm formation"/>
    <property type="evidence" value="ECO:0007669"/>
    <property type="project" value="InterPro"/>
</dbReference>
<accession>A0A5K7ZPR5</accession>
<name>A0A5K7ZPR5_9BACT</name>
<dbReference type="InterPro" id="IPR013321">
    <property type="entry name" value="Arc_rbn_hlx_hlx"/>
</dbReference>
<dbReference type="NCBIfam" id="TIGR02384">
    <property type="entry name" value="RelB_DinJ"/>
    <property type="match status" value="1"/>
</dbReference>
<dbReference type="PANTHER" id="PTHR38781:SF1">
    <property type="entry name" value="ANTITOXIN DINJ-RELATED"/>
    <property type="match status" value="1"/>
</dbReference>
<dbReference type="InterPro" id="IPR026262">
    <property type="entry name" value="DinJ"/>
</dbReference>
<proteinExistence type="inferred from homology"/>
<evidence type="ECO:0000313" key="4">
    <source>
        <dbReference type="Proteomes" id="UP000425960"/>
    </source>
</evidence>
<dbReference type="RefSeq" id="WP_155313089.1">
    <property type="nucleotide sequence ID" value="NZ_AP021876.1"/>
</dbReference>
<dbReference type="InterPro" id="IPR007337">
    <property type="entry name" value="RelB/DinJ"/>
</dbReference>
<keyword evidence="2" id="KW-1277">Toxin-antitoxin system</keyword>
<organism evidence="3 4">
    <name type="scientific">Desulfosarcina ovata subsp. sediminis</name>
    <dbReference type="NCBI Taxonomy" id="885957"/>
    <lineage>
        <taxon>Bacteria</taxon>
        <taxon>Pseudomonadati</taxon>
        <taxon>Thermodesulfobacteriota</taxon>
        <taxon>Desulfobacteria</taxon>
        <taxon>Desulfobacterales</taxon>
        <taxon>Desulfosarcinaceae</taxon>
        <taxon>Desulfosarcina</taxon>
    </lineage>
</organism>
<dbReference type="Pfam" id="PF04221">
    <property type="entry name" value="RelB"/>
    <property type="match status" value="1"/>
</dbReference>
<dbReference type="EMBL" id="AP021876">
    <property type="protein sequence ID" value="BBO82707.1"/>
    <property type="molecule type" value="Genomic_DNA"/>
</dbReference>
<evidence type="ECO:0000256" key="2">
    <source>
        <dbReference type="ARBA" id="ARBA00022649"/>
    </source>
</evidence>
<dbReference type="AlphaFoldDB" id="A0A5K7ZPR5"/>